<comment type="caution">
    <text evidence="3">The sequence shown here is derived from an EMBL/GenBank/DDBJ whole genome shotgun (WGS) entry which is preliminary data.</text>
</comment>
<accession>A0ABD2YVZ4</accession>
<keyword evidence="4" id="KW-1185">Reference proteome</keyword>
<dbReference type="InterPro" id="IPR002182">
    <property type="entry name" value="NB-ARC"/>
</dbReference>
<dbReference type="SUPFAM" id="SSF52540">
    <property type="entry name" value="P-loop containing nucleoside triphosphate hydrolases"/>
    <property type="match status" value="1"/>
</dbReference>
<reference evidence="3 4" key="1">
    <citation type="submission" date="2024-11" db="EMBL/GenBank/DDBJ databases">
        <title>A near-complete genome assembly of Cinchona calisaya.</title>
        <authorList>
            <person name="Lian D.C."/>
            <person name="Zhao X.W."/>
            <person name="Wei L."/>
        </authorList>
    </citation>
    <scope>NUCLEOTIDE SEQUENCE [LARGE SCALE GENOMIC DNA]</scope>
    <source>
        <tissue evidence="3">Nenye</tissue>
    </source>
</reference>
<dbReference type="Gene3D" id="3.40.50.300">
    <property type="entry name" value="P-loop containing nucleotide triphosphate hydrolases"/>
    <property type="match status" value="1"/>
</dbReference>
<proteinExistence type="predicted"/>
<name>A0ABD2YVZ4_9GENT</name>
<dbReference type="AlphaFoldDB" id="A0ABD2YVZ4"/>
<dbReference type="Pfam" id="PF00931">
    <property type="entry name" value="NB-ARC"/>
    <property type="match status" value="1"/>
</dbReference>
<dbReference type="EMBL" id="JBJUIK010000012">
    <property type="protein sequence ID" value="KAL3510382.1"/>
    <property type="molecule type" value="Genomic_DNA"/>
</dbReference>
<dbReference type="InterPro" id="IPR027417">
    <property type="entry name" value="P-loop_NTPase"/>
</dbReference>
<gene>
    <name evidence="3" type="ORF">ACH5RR_029783</name>
</gene>
<evidence type="ECO:0000313" key="3">
    <source>
        <dbReference type="EMBL" id="KAL3510382.1"/>
    </source>
</evidence>
<dbReference type="PANTHER" id="PTHR36766:SF40">
    <property type="entry name" value="DISEASE RESISTANCE PROTEIN RGA3"/>
    <property type="match status" value="1"/>
</dbReference>
<sequence>MEIASPNVKGENYREKDVMKKRNLIKTDVLKNFHLKISSEEIAIIKEKLRLCYEEINVANEITWINPEVTNVFMHENDDYVMNFDDSLAYIISQLTSNYASSLETVSIVGDAKVHNNSSLARRIYDDPWVVHFFHIRAWVTVSQEFNGRDIIIGLLQSIEGDSFSDEIYKELEEIALCFRLYKALKSKRYLVVIDDMWDTKPRDLFKCLPHDKNGSKILLTCSKWFTDLGFRPGTYDLPLLSFDESWECLCELVFGDQNCPPELVDIGKMIAKNCRGLMPIIDKIARFLQKRKT</sequence>
<protein>
    <recommendedName>
        <fullName evidence="2">NB-ARC domain-containing protein</fullName>
    </recommendedName>
</protein>
<dbReference type="PANTHER" id="PTHR36766">
    <property type="entry name" value="PLANT BROAD-SPECTRUM MILDEW RESISTANCE PROTEIN RPW8"/>
    <property type="match status" value="1"/>
</dbReference>
<evidence type="ECO:0000313" key="4">
    <source>
        <dbReference type="Proteomes" id="UP001630127"/>
    </source>
</evidence>
<keyword evidence="1" id="KW-0611">Plant defense</keyword>
<organism evidence="3 4">
    <name type="scientific">Cinchona calisaya</name>
    <dbReference type="NCBI Taxonomy" id="153742"/>
    <lineage>
        <taxon>Eukaryota</taxon>
        <taxon>Viridiplantae</taxon>
        <taxon>Streptophyta</taxon>
        <taxon>Embryophyta</taxon>
        <taxon>Tracheophyta</taxon>
        <taxon>Spermatophyta</taxon>
        <taxon>Magnoliopsida</taxon>
        <taxon>eudicotyledons</taxon>
        <taxon>Gunneridae</taxon>
        <taxon>Pentapetalae</taxon>
        <taxon>asterids</taxon>
        <taxon>lamiids</taxon>
        <taxon>Gentianales</taxon>
        <taxon>Rubiaceae</taxon>
        <taxon>Cinchonoideae</taxon>
        <taxon>Cinchoneae</taxon>
        <taxon>Cinchona</taxon>
    </lineage>
</organism>
<evidence type="ECO:0000259" key="2">
    <source>
        <dbReference type="Pfam" id="PF00931"/>
    </source>
</evidence>
<dbReference type="GO" id="GO:0006952">
    <property type="term" value="P:defense response"/>
    <property type="evidence" value="ECO:0007669"/>
    <property type="project" value="UniProtKB-KW"/>
</dbReference>
<evidence type="ECO:0000256" key="1">
    <source>
        <dbReference type="ARBA" id="ARBA00022821"/>
    </source>
</evidence>
<feature type="domain" description="NB-ARC" evidence="2">
    <location>
        <begin position="89"/>
        <end position="257"/>
    </location>
</feature>
<dbReference type="Proteomes" id="UP001630127">
    <property type="component" value="Unassembled WGS sequence"/>
</dbReference>